<evidence type="ECO:0000313" key="10">
    <source>
        <dbReference type="EMBL" id="MEJ8573574.1"/>
    </source>
</evidence>
<gene>
    <name evidence="10" type="primary">glcF</name>
    <name evidence="10" type="ORF">V3328_18940</name>
</gene>
<evidence type="ECO:0000256" key="5">
    <source>
        <dbReference type="ARBA" id="ARBA00023014"/>
    </source>
</evidence>
<feature type="domain" description="Cysteine-rich" evidence="8">
    <location>
        <begin position="184"/>
        <end position="270"/>
    </location>
</feature>
<dbReference type="InterPro" id="IPR017896">
    <property type="entry name" value="4Fe4S_Fe-S-bd"/>
</dbReference>
<comment type="caution">
    <text evidence="10">The sequence shown here is derived from an EMBL/GenBank/DDBJ whole genome shotgun (WGS) entry which is preliminary data.</text>
</comment>
<dbReference type="GO" id="GO:0046872">
    <property type="term" value="F:metal ion binding"/>
    <property type="evidence" value="ECO:0007669"/>
    <property type="project" value="UniProtKB-UniRule"/>
</dbReference>
<name>A0AAW9RX74_9HYPH</name>
<evidence type="ECO:0000256" key="3">
    <source>
        <dbReference type="ARBA" id="ARBA00022737"/>
    </source>
</evidence>
<dbReference type="EC" id="1.1.99.14" evidence="6"/>
<dbReference type="RefSeq" id="WP_340331277.1">
    <property type="nucleotide sequence ID" value="NZ_JAZHOF010000008.1"/>
</dbReference>
<evidence type="ECO:0000313" key="11">
    <source>
        <dbReference type="Proteomes" id="UP001378188"/>
    </source>
</evidence>
<keyword evidence="1 6" id="KW-0004">4Fe-4S</keyword>
<evidence type="ECO:0000256" key="4">
    <source>
        <dbReference type="ARBA" id="ARBA00023004"/>
    </source>
</evidence>
<dbReference type="EMBL" id="JAZHOF010000008">
    <property type="protein sequence ID" value="MEJ8573574.1"/>
    <property type="molecule type" value="Genomic_DNA"/>
</dbReference>
<keyword evidence="5 6" id="KW-0411">Iron-sulfur</keyword>
<dbReference type="InterPro" id="IPR009051">
    <property type="entry name" value="Helical_ferredxn"/>
</dbReference>
<keyword evidence="10" id="KW-0560">Oxidoreductase</keyword>
<dbReference type="Gene3D" id="1.10.1060.10">
    <property type="entry name" value="Alpha-helical ferredoxin"/>
    <property type="match status" value="1"/>
</dbReference>
<evidence type="ECO:0000256" key="6">
    <source>
        <dbReference type="PIRNR" id="PIRNR000139"/>
    </source>
</evidence>
<dbReference type="Pfam" id="PF13183">
    <property type="entry name" value="Fer4_8"/>
    <property type="match status" value="1"/>
</dbReference>
<evidence type="ECO:0000259" key="9">
    <source>
        <dbReference type="Pfam" id="PF13183"/>
    </source>
</evidence>
<dbReference type="PIRSF" id="PIRSF000139">
    <property type="entry name" value="Glc_ox_4Fe-4S"/>
    <property type="match status" value="1"/>
</dbReference>
<proteinExistence type="predicted"/>
<dbReference type="InterPro" id="IPR004017">
    <property type="entry name" value="Cys_rich_dom"/>
</dbReference>
<dbReference type="GO" id="GO:0019154">
    <property type="term" value="F:glycolate dehydrogenase activity"/>
    <property type="evidence" value="ECO:0007669"/>
    <property type="project" value="UniProtKB-EC"/>
</dbReference>
<keyword evidence="11" id="KW-1185">Reference proteome</keyword>
<protein>
    <recommendedName>
        <fullName evidence="6">Glycolate oxidase iron-sulfur subunit</fullName>
        <ecNumber evidence="6">1.1.99.14</ecNumber>
    </recommendedName>
</protein>
<dbReference type="NCBIfam" id="NF008434">
    <property type="entry name" value="PRK11274.1"/>
    <property type="match status" value="1"/>
</dbReference>
<keyword evidence="3" id="KW-0677">Repeat</keyword>
<accession>A0AAW9RX74</accession>
<feature type="domain" description="Cysteine-rich" evidence="8">
    <location>
        <begin position="317"/>
        <end position="401"/>
    </location>
</feature>
<keyword evidence="6" id="KW-0813">Transport</keyword>
<feature type="domain" description="4Fe-4S ferredoxin-type" evidence="9">
    <location>
        <begin position="22"/>
        <end position="90"/>
    </location>
</feature>
<dbReference type="AlphaFoldDB" id="A0AAW9RX74"/>
<evidence type="ECO:0000256" key="2">
    <source>
        <dbReference type="ARBA" id="ARBA00022723"/>
    </source>
</evidence>
<dbReference type="InterPro" id="IPR012257">
    <property type="entry name" value="Glc_ox_4Fe-4S"/>
</dbReference>
<dbReference type="Pfam" id="PF02754">
    <property type="entry name" value="CCG"/>
    <property type="match status" value="2"/>
</dbReference>
<reference evidence="10 11" key="1">
    <citation type="submission" date="2024-02" db="EMBL/GenBank/DDBJ databases">
        <title>Genome analysis and characterization of Microbaculum marinisediminis sp. nov., isolated from marine sediment.</title>
        <authorList>
            <person name="Du Z.-J."/>
            <person name="Ye Y.-Q."/>
            <person name="Zhang Z.-R."/>
            <person name="Yuan S.-M."/>
            <person name="Zhang X.-Y."/>
        </authorList>
    </citation>
    <scope>NUCLEOTIDE SEQUENCE [LARGE SCALE GENOMIC DNA]</scope>
    <source>
        <strain evidence="10 11">SDUM1044001</strain>
    </source>
</reference>
<evidence type="ECO:0000256" key="1">
    <source>
        <dbReference type="ARBA" id="ARBA00022485"/>
    </source>
</evidence>
<dbReference type="PANTHER" id="PTHR32479:SF17">
    <property type="entry name" value="GLYCOLATE OXIDASE IRON-SULFUR SUBUNIT"/>
    <property type="match status" value="1"/>
</dbReference>
<comment type="catalytic activity">
    <reaction evidence="6">
        <text>(R)-lactate + A = pyruvate + AH2</text>
        <dbReference type="Rhea" id="RHEA:15089"/>
        <dbReference type="ChEBI" id="CHEBI:13193"/>
        <dbReference type="ChEBI" id="CHEBI:15361"/>
        <dbReference type="ChEBI" id="CHEBI:16004"/>
        <dbReference type="ChEBI" id="CHEBI:17499"/>
    </reaction>
</comment>
<organism evidence="10 11">
    <name type="scientific">Microbaculum marinum</name>
    <dbReference type="NCBI Taxonomy" id="1764581"/>
    <lineage>
        <taxon>Bacteria</taxon>
        <taxon>Pseudomonadati</taxon>
        <taxon>Pseudomonadota</taxon>
        <taxon>Alphaproteobacteria</taxon>
        <taxon>Hyphomicrobiales</taxon>
        <taxon>Tepidamorphaceae</taxon>
        <taxon>Microbaculum</taxon>
    </lineage>
</organism>
<evidence type="ECO:0000259" key="8">
    <source>
        <dbReference type="Pfam" id="PF02754"/>
    </source>
</evidence>
<keyword evidence="4 6" id="KW-0408">Iron</keyword>
<dbReference type="PANTHER" id="PTHR32479">
    <property type="entry name" value="GLYCOLATE OXIDASE IRON-SULFUR SUBUNIT"/>
    <property type="match status" value="1"/>
</dbReference>
<keyword evidence="2 6" id="KW-0479">Metal-binding</keyword>
<sequence>METRFTDEQRTDPIVAGAEPILKTCVHYGFCTATCPTYVLTRDENDGPRGRIDLIRDMLEKGGSPDPKTVHYLDRCLSCLGCMTTCAVSIDYVHLIDLARSYIERNYRRPLAERLARTLIASTIPYPGRMRTSLALARIVKPLRGAMPPTLRSMLDMAPGEELAAPDPHIARTYPAEGDTRKRVALLAGCAQQVLDRAINDATIRLLTRMGCEVVVLADAGCCGALTLHMGKTDHGKRQAERNLKALARENETNGIDAFIINASGCGTVVKDYGHLFAGDADLTDAATWLSGITRDVSEFVAEIGLPEPAERRGYRVAYHDACSLRHGQKVTRPPRQLLKQAGYVVADVPEGHICCGSAGVYNILQPEIAGELGRRKADHAASTDPDILCMGNIGCLTQLRRYTAIPTVHTVELLDWATGGPMPPRLVGHALRDPIPQIEDDTPPRPGPDGASASFW</sequence>
<dbReference type="SUPFAM" id="SSF54862">
    <property type="entry name" value="4Fe-4S ferredoxins"/>
    <property type="match status" value="1"/>
</dbReference>
<dbReference type="Proteomes" id="UP001378188">
    <property type="component" value="Unassembled WGS sequence"/>
</dbReference>
<comment type="cofactor">
    <cofactor evidence="6">
        <name>[4Fe-4S] cluster</name>
        <dbReference type="ChEBI" id="CHEBI:49883"/>
    </cofactor>
    <text evidence="6">Binds 2 [4Fe-4S] clusters.</text>
</comment>
<keyword evidence="6" id="KW-0249">Electron transport</keyword>
<evidence type="ECO:0000256" key="7">
    <source>
        <dbReference type="SAM" id="MobiDB-lite"/>
    </source>
</evidence>
<comment type="catalytic activity">
    <reaction evidence="6">
        <text>glycolate + A = glyoxylate + AH2</text>
        <dbReference type="Rhea" id="RHEA:21264"/>
        <dbReference type="ChEBI" id="CHEBI:13193"/>
        <dbReference type="ChEBI" id="CHEBI:17499"/>
        <dbReference type="ChEBI" id="CHEBI:29805"/>
        <dbReference type="ChEBI" id="CHEBI:36655"/>
        <dbReference type="EC" id="1.1.99.14"/>
    </reaction>
</comment>
<dbReference type="GO" id="GO:0051539">
    <property type="term" value="F:4 iron, 4 sulfur cluster binding"/>
    <property type="evidence" value="ECO:0007669"/>
    <property type="project" value="UniProtKB-UniRule"/>
</dbReference>
<feature type="region of interest" description="Disordered" evidence="7">
    <location>
        <begin position="435"/>
        <end position="457"/>
    </location>
</feature>
<comment type="function">
    <text evidence="6">Component of a complex that catalyzes the oxidation of glycolate to glyoxylate.</text>
</comment>